<comment type="caution">
    <text evidence="3">The sequence shown here is derived from an EMBL/GenBank/DDBJ whole genome shotgun (WGS) entry which is preliminary data.</text>
</comment>
<organism evidence="3 4">
    <name type="scientific">Cerrena zonata</name>
    <dbReference type="NCBI Taxonomy" id="2478898"/>
    <lineage>
        <taxon>Eukaryota</taxon>
        <taxon>Fungi</taxon>
        <taxon>Dikarya</taxon>
        <taxon>Basidiomycota</taxon>
        <taxon>Agaricomycotina</taxon>
        <taxon>Agaricomycetes</taxon>
        <taxon>Polyporales</taxon>
        <taxon>Cerrenaceae</taxon>
        <taxon>Cerrena</taxon>
    </lineage>
</organism>
<dbReference type="EMBL" id="JASBNA010000090">
    <property type="protein sequence ID" value="KAK7677374.1"/>
    <property type="molecule type" value="Genomic_DNA"/>
</dbReference>
<keyword evidence="2" id="KW-0732">Signal</keyword>
<name>A0AAW0FEV8_9APHY</name>
<proteinExistence type="predicted"/>
<evidence type="ECO:0000256" key="2">
    <source>
        <dbReference type="SAM" id="SignalP"/>
    </source>
</evidence>
<feature type="transmembrane region" description="Helical" evidence="1">
    <location>
        <begin position="75"/>
        <end position="94"/>
    </location>
</feature>
<keyword evidence="1" id="KW-1133">Transmembrane helix</keyword>
<protein>
    <submittedName>
        <fullName evidence="3">Uncharacterized protein</fullName>
    </submittedName>
</protein>
<feature type="transmembrane region" description="Helical" evidence="1">
    <location>
        <begin position="114"/>
        <end position="134"/>
    </location>
</feature>
<evidence type="ECO:0000313" key="3">
    <source>
        <dbReference type="EMBL" id="KAK7677374.1"/>
    </source>
</evidence>
<sequence length="307" mass="33423">MYLAATAHLLLSFYSNFVAIFNQDGAEGDGLDTALNRFRDPKAYSQIALEMVNYIIGDSVVVWRTWVIWGKNDYIVIFPAICGLGGLVSGIGLVRSFATAPPGLAIYDTDIVNWFGPFGAFTCAINIYAVVAISYKTWQNVRLHHVLGTTISIASGGCYGILLILIDSGMVYCVVLVITIILFSVQSSGVYIITDMLGQITGIYPTVIIVLVCLKMTWESAVVSRTLPTSGLHYASPPIASVTSRGLRSTRVIGDGSEHDPESSTPQTLSAIKIQAVTVHEVWHDQISEDIMDIRNTMHDNEKPATL</sequence>
<evidence type="ECO:0000313" key="4">
    <source>
        <dbReference type="Proteomes" id="UP001385951"/>
    </source>
</evidence>
<dbReference type="Proteomes" id="UP001385951">
    <property type="component" value="Unassembled WGS sequence"/>
</dbReference>
<gene>
    <name evidence="3" type="ORF">QCA50_019705</name>
</gene>
<dbReference type="AlphaFoldDB" id="A0AAW0FEV8"/>
<accession>A0AAW0FEV8</accession>
<keyword evidence="1" id="KW-0812">Transmembrane</keyword>
<reference evidence="3 4" key="1">
    <citation type="submission" date="2022-09" db="EMBL/GenBank/DDBJ databases">
        <authorList>
            <person name="Palmer J.M."/>
        </authorList>
    </citation>
    <scope>NUCLEOTIDE SEQUENCE [LARGE SCALE GENOMIC DNA]</scope>
    <source>
        <strain evidence="3 4">DSM 7382</strain>
    </source>
</reference>
<evidence type="ECO:0000256" key="1">
    <source>
        <dbReference type="SAM" id="Phobius"/>
    </source>
</evidence>
<keyword evidence="1" id="KW-0472">Membrane</keyword>
<feature type="transmembrane region" description="Helical" evidence="1">
    <location>
        <begin position="200"/>
        <end position="218"/>
    </location>
</feature>
<feature type="signal peptide" evidence="2">
    <location>
        <begin position="1"/>
        <end position="19"/>
    </location>
</feature>
<keyword evidence="4" id="KW-1185">Reference proteome</keyword>
<feature type="chain" id="PRO_5043575501" evidence="2">
    <location>
        <begin position="20"/>
        <end position="307"/>
    </location>
</feature>